<dbReference type="EC" id="2.7.13.3" evidence="3"/>
<dbReference type="EMBL" id="CP059693">
    <property type="protein sequence ID" value="WDE10145.1"/>
    <property type="molecule type" value="Genomic_DNA"/>
</dbReference>
<evidence type="ECO:0000256" key="3">
    <source>
        <dbReference type="ARBA" id="ARBA00012438"/>
    </source>
</evidence>
<evidence type="ECO:0000256" key="10">
    <source>
        <dbReference type="ARBA" id="ARBA00023012"/>
    </source>
</evidence>
<feature type="transmembrane region" description="Helical" evidence="12">
    <location>
        <begin position="20"/>
        <end position="42"/>
    </location>
</feature>
<dbReference type="RefSeq" id="WP_274050162.1">
    <property type="nucleotide sequence ID" value="NZ_CP059693.1"/>
</dbReference>
<keyword evidence="14" id="KW-1185">Reference proteome</keyword>
<evidence type="ECO:0000256" key="6">
    <source>
        <dbReference type="ARBA" id="ARBA00022679"/>
    </source>
</evidence>
<sequence>MNLTDVNKAVLTKAGKSRSLVHYIAWRLLGSVFVIVLLWFFISRAGYFFALDGTAEFYLFEDAENALFLEQEGIAPEILNSGFREFYRDYRQIPAAIRKQVEHHWSAGQVNSPVFIETPKQDIYFLAYQPQTSQAVFYLLHRFDKSETVNLAPLFLLLGLLAFGAVLVVILLVIYRLKSQLRLLSLHLQNPLAEPETGQEAEQGKSLPPLMISDFNQALLSVKHHYREKQRVIKREREFANFLSHEIRHPLSKLNTSLALLDQLDDLPYASVEIIEDVKQLSEDLNQISAAVLQLWLEPGQQEETIELAGLIRQLAHSLLPGALKADFTFARASLALKSHDALVKLLLCQLIKNAGQYADTFIHFHLQEHSLEIENDVRLMENCDPRDYGYGLGLVMVKKVCQRLDWGLTIKQDKKHFSVVLEFGPSRGCGNGPGY</sequence>
<dbReference type="GO" id="GO:0016301">
    <property type="term" value="F:kinase activity"/>
    <property type="evidence" value="ECO:0007669"/>
    <property type="project" value="UniProtKB-KW"/>
</dbReference>
<keyword evidence="11 12" id="KW-0472">Membrane</keyword>
<comment type="catalytic activity">
    <reaction evidence="1">
        <text>ATP + protein L-histidine = ADP + protein N-phospho-L-histidine.</text>
        <dbReference type="EC" id="2.7.13.3"/>
    </reaction>
</comment>
<evidence type="ECO:0000256" key="5">
    <source>
        <dbReference type="ARBA" id="ARBA00022553"/>
    </source>
</evidence>
<evidence type="ECO:0000313" key="14">
    <source>
        <dbReference type="Proteomes" id="UP001215231"/>
    </source>
</evidence>
<proteinExistence type="predicted"/>
<dbReference type="SUPFAM" id="SSF47384">
    <property type="entry name" value="Homodimeric domain of signal transducing histidine kinase"/>
    <property type="match status" value="1"/>
</dbReference>
<dbReference type="InterPro" id="IPR036097">
    <property type="entry name" value="HisK_dim/P_sf"/>
</dbReference>
<dbReference type="InterPro" id="IPR050398">
    <property type="entry name" value="HssS/ArlS-like"/>
</dbReference>
<dbReference type="Gene3D" id="1.10.287.130">
    <property type="match status" value="1"/>
</dbReference>
<keyword evidence="5" id="KW-0597">Phosphoprotein</keyword>
<evidence type="ECO:0000256" key="1">
    <source>
        <dbReference type="ARBA" id="ARBA00000085"/>
    </source>
</evidence>
<evidence type="ECO:0000256" key="4">
    <source>
        <dbReference type="ARBA" id="ARBA00022475"/>
    </source>
</evidence>
<dbReference type="SUPFAM" id="SSF55874">
    <property type="entry name" value="ATPase domain of HSP90 chaperone/DNA topoisomerase II/histidine kinase"/>
    <property type="match status" value="1"/>
</dbReference>
<evidence type="ECO:0000256" key="7">
    <source>
        <dbReference type="ARBA" id="ARBA00022741"/>
    </source>
</evidence>
<protein>
    <recommendedName>
        <fullName evidence="3">histidine kinase</fullName>
        <ecNumber evidence="3">2.7.13.3</ecNumber>
    </recommendedName>
</protein>
<keyword evidence="4" id="KW-1003">Cell membrane</keyword>
<gene>
    <name evidence="13" type="ORF">H3N35_17910</name>
</gene>
<keyword evidence="6" id="KW-0808">Transferase</keyword>
<evidence type="ECO:0000256" key="12">
    <source>
        <dbReference type="SAM" id="Phobius"/>
    </source>
</evidence>
<keyword evidence="9" id="KW-0067">ATP-binding</keyword>
<evidence type="ECO:0000256" key="8">
    <source>
        <dbReference type="ARBA" id="ARBA00022777"/>
    </source>
</evidence>
<dbReference type="PANTHER" id="PTHR45528">
    <property type="entry name" value="SENSOR HISTIDINE KINASE CPXA"/>
    <property type="match status" value="1"/>
</dbReference>
<name>A0ABY7V930_9GAMM</name>
<organism evidence="13 14">
    <name type="scientific">Thalassomonas haliotis</name>
    <dbReference type="NCBI Taxonomy" id="485448"/>
    <lineage>
        <taxon>Bacteria</taxon>
        <taxon>Pseudomonadati</taxon>
        <taxon>Pseudomonadota</taxon>
        <taxon>Gammaproteobacteria</taxon>
        <taxon>Alteromonadales</taxon>
        <taxon>Colwelliaceae</taxon>
        <taxon>Thalassomonas</taxon>
    </lineage>
</organism>
<keyword evidence="8 13" id="KW-0418">Kinase</keyword>
<evidence type="ECO:0000313" key="13">
    <source>
        <dbReference type="EMBL" id="WDE10145.1"/>
    </source>
</evidence>
<accession>A0ABY7V930</accession>
<dbReference type="Proteomes" id="UP001215231">
    <property type="component" value="Chromosome"/>
</dbReference>
<reference evidence="13 14" key="1">
    <citation type="journal article" date="2022" name="Mar. Drugs">
        <title>Bioassay-Guided Fractionation Leads to the Detection of Cholic Acid Generated by the Rare Thalassomonas sp.</title>
        <authorList>
            <person name="Pheiffer F."/>
            <person name="Schneider Y.K."/>
            <person name="Hansen E.H."/>
            <person name="Andersen J.H."/>
            <person name="Isaksson J."/>
            <person name="Busche T."/>
            <person name="R C."/>
            <person name="Kalinowski J."/>
            <person name="Zyl L.V."/>
            <person name="Trindade M."/>
        </authorList>
    </citation>
    <scope>NUCLEOTIDE SEQUENCE [LARGE SCALE GENOMIC DNA]</scope>
    <source>
        <strain evidence="13 14">A5K-61T</strain>
    </source>
</reference>
<evidence type="ECO:0000256" key="2">
    <source>
        <dbReference type="ARBA" id="ARBA00004651"/>
    </source>
</evidence>
<evidence type="ECO:0000256" key="11">
    <source>
        <dbReference type="ARBA" id="ARBA00023136"/>
    </source>
</evidence>
<keyword evidence="10" id="KW-0902">Two-component regulatory system</keyword>
<keyword evidence="12" id="KW-1133">Transmembrane helix</keyword>
<evidence type="ECO:0000256" key="9">
    <source>
        <dbReference type="ARBA" id="ARBA00022840"/>
    </source>
</evidence>
<keyword evidence="12" id="KW-0812">Transmembrane</keyword>
<keyword evidence="7" id="KW-0547">Nucleotide-binding</keyword>
<dbReference type="InterPro" id="IPR036890">
    <property type="entry name" value="HATPase_C_sf"/>
</dbReference>
<comment type="subcellular location">
    <subcellularLocation>
        <location evidence="2">Cell membrane</location>
        <topology evidence="2">Multi-pass membrane protein</topology>
    </subcellularLocation>
</comment>
<dbReference type="PANTHER" id="PTHR45528:SF1">
    <property type="entry name" value="SENSOR HISTIDINE KINASE CPXA"/>
    <property type="match status" value="1"/>
</dbReference>
<feature type="transmembrane region" description="Helical" evidence="12">
    <location>
        <begin position="151"/>
        <end position="175"/>
    </location>
</feature>